<dbReference type="Proteomes" id="UP001367676">
    <property type="component" value="Unassembled WGS sequence"/>
</dbReference>
<feature type="region of interest" description="Disordered" evidence="1">
    <location>
        <begin position="179"/>
        <end position="199"/>
    </location>
</feature>
<dbReference type="EMBL" id="JBBCAQ010000006">
    <property type="protein sequence ID" value="KAK7603342.1"/>
    <property type="molecule type" value="Genomic_DNA"/>
</dbReference>
<feature type="compositionally biased region" description="Polar residues" evidence="1">
    <location>
        <begin position="179"/>
        <end position="188"/>
    </location>
</feature>
<sequence length="388" mass="45112">MVGNSHLKTPSANTELATRVKEKVKAYYKAYRRNNNFDFKVKSKLFQQAMRQAKHQHNSKLLDNAKPEPTKYWKIVNDEKVRKGRRKVKLRSGCDMKKLIERIHHVFHDFYDATSTVKAKQGSGTFQATAQKRKIEDTRCIFCSSWHKTSISQRYSTITPRKDTMQYNCLKRNHDSSNCRFQQATSKETPPKRFKTNMSHEASTSDTCEFQPLATSTQNSTDSDNERIRLHVNMDFDPRYPFLVERTDPIGSKDMADYVAQLSNRGKLRQLEHLILEEAITKHWIREMQRGSQVISDINKKLIRYATRMGNLKTLLKGRVGHCMPELEEAPQSELLKDHVNKSTQTIGIEEIENQPPIEENEIINLSEDEENIEVIDLTVEEAVEVYF</sequence>
<protein>
    <submittedName>
        <fullName evidence="2">Uncharacterized protein</fullName>
    </submittedName>
</protein>
<proteinExistence type="predicted"/>
<organism evidence="2 3">
    <name type="scientific">Parthenolecanium corni</name>
    <dbReference type="NCBI Taxonomy" id="536013"/>
    <lineage>
        <taxon>Eukaryota</taxon>
        <taxon>Metazoa</taxon>
        <taxon>Ecdysozoa</taxon>
        <taxon>Arthropoda</taxon>
        <taxon>Hexapoda</taxon>
        <taxon>Insecta</taxon>
        <taxon>Pterygota</taxon>
        <taxon>Neoptera</taxon>
        <taxon>Paraneoptera</taxon>
        <taxon>Hemiptera</taxon>
        <taxon>Sternorrhyncha</taxon>
        <taxon>Coccoidea</taxon>
        <taxon>Coccidae</taxon>
        <taxon>Parthenolecanium</taxon>
    </lineage>
</organism>
<keyword evidence="3" id="KW-1185">Reference proteome</keyword>
<evidence type="ECO:0000313" key="2">
    <source>
        <dbReference type="EMBL" id="KAK7603342.1"/>
    </source>
</evidence>
<accession>A0AAN9TSZ7</accession>
<name>A0AAN9TSZ7_9HEMI</name>
<reference evidence="2 3" key="1">
    <citation type="submission" date="2024-03" db="EMBL/GenBank/DDBJ databases">
        <title>Adaptation during the transition from Ophiocordyceps entomopathogen to insect associate is accompanied by gene loss and intensified selection.</title>
        <authorList>
            <person name="Ward C.M."/>
            <person name="Onetto C.A."/>
            <person name="Borneman A.R."/>
        </authorList>
    </citation>
    <scope>NUCLEOTIDE SEQUENCE [LARGE SCALE GENOMIC DNA]</scope>
    <source>
        <strain evidence="2">AWRI1</strain>
        <tissue evidence="2">Single Adult Female</tissue>
    </source>
</reference>
<evidence type="ECO:0000313" key="3">
    <source>
        <dbReference type="Proteomes" id="UP001367676"/>
    </source>
</evidence>
<dbReference type="AlphaFoldDB" id="A0AAN9TSZ7"/>
<comment type="caution">
    <text evidence="2">The sequence shown here is derived from an EMBL/GenBank/DDBJ whole genome shotgun (WGS) entry which is preliminary data.</text>
</comment>
<gene>
    <name evidence="2" type="ORF">V9T40_003341</name>
</gene>
<evidence type="ECO:0000256" key="1">
    <source>
        <dbReference type="SAM" id="MobiDB-lite"/>
    </source>
</evidence>